<dbReference type="Gene3D" id="1.10.238.160">
    <property type="match status" value="1"/>
</dbReference>
<evidence type="ECO:0000313" key="2">
    <source>
        <dbReference type="EMBL" id="MCW9708086.1"/>
    </source>
</evidence>
<protein>
    <submittedName>
        <fullName evidence="2">AlpA family phage regulatory protein</fullName>
    </submittedName>
</protein>
<comment type="caution">
    <text evidence="2">The sequence shown here is derived from an EMBL/GenBank/DDBJ whole genome shotgun (WGS) entry which is preliminary data.</text>
</comment>
<feature type="region of interest" description="Disordered" evidence="1">
    <location>
        <begin position="56"/>
        <end position="77"/>
    </location>
</feature>
<feature type="compositionally biased region" description="Basic and acidic residues" evidence="1">
    <location>
        <begin position="56"/>
        <end position="71"/>
    </location>
</feature>
<sequence>MKNLQIIRPSELAEILNVSTVTIWRMEKRNELPPRKKISSRCVGWTEKSIEEWLDNRPYADPEAEAERESNLEPTVQ</sequence>
<dbReference type="InterPro" id="IPR009061">
    <property type="entry name" value="DNA-bd_dom_put_sf"/>
</dbReference>
<dbReference type="SUPFAM" id="SSF46955">
    <property type="entry name" value="Putative DNA-binding domain"/>
    <property type="match status" value="1"/>
</dbReference>
<dbReference type="Proteomes" id="UP001207918">
    <property type="component" value="Unassembled WGS sequence"/>
</dbReference>
<dbReference type="EMBL" id="JAGGJA010000010">
    <property type="protein sequence ID" value="MCW9708086.1"/>
    <property type="molecule type" value="Genomic_DNA"/>
</dbReference>
<name>A0ABT3PQG8_9BACT</name>
<proteinExistence type="predicted"/>
<organism evidence="2 3">
    <name type="scientific">Fodinibius salsisoli</name>
    <dbReference type="NCBI Taxonomy" id="2820877"/>
    <lineage>
        <taxon>Bacteria</taxon>
        <taxon>Pseudomonadati</taxon>
        <taxon>Balneolota</taxon>
        <taxon>Balneolia</taxon>
        <taxon>Balneolales</taxon>
        <taxon>Balneolaceae</taxon>
        <taxon>Fodinibius</taxon>
    </lineage>
</organism>
<accession>A0ABT3PQG8</accession>
<keyword evidence="3" id="KW-1185">Reference proteome</keyword>
<dbReference type="Pfam" id="PF05930">
    <property type="entry name" value="Phage_AlpA"/>
    <property type="match status" value="1"/>
</dbReference>
<gene>
    <name evidence="2" type="ORF">J6I44_14565</name>
</gene>
<evidence type="ECO:0000313" key="3">
    <source>
        <dbReference type="Proteomes" id="UP001207918"/>
    </source>
</evidence>
<reference evidence="2 3" key="1">
    <citation type="submission" date="2021-03" db="EMBL/GenBank/DDBJ databases">
        <title>Aliifodinibius sp. nov., a new bacterium isolated from saline soil.</title>
        <authorList>
            <person name="Galisteo C."/>
            <person name="De La Haba R."/>
            <person name="Sanchez-Porro C."/>
            <person name="Ventosa A."/>
        </authorList>
    </citation>
    <scope>NUCLEOTIDE SEQUENCE [LARGE SCALE GENOMIC DNA]</scope>
    <source>
        <strain evidence="2 3">1BSP15-2V2</strain>
    </source>
</reference>
<dbReference type="InterPro" id="IPR010260">
    <property type="entry name" value="AlpA"/>
</dbReference>
<evidence type="ECO:0000256" key="1">
    <source>
        <dbReference type="SAM" id="MobiDB-lite"/>
    </source>
</evidence>
<dbReference type="RefSeq" id="WP_265766872.1">
    <property type="nucleotide sequence ID" value="NZ_JAGGJA010000010.1"/>
</dbReference>